<accession>A0A1A8DUV5</accession>
<sequence>MGKGLQRLEQSPGGSEECPRAENSAEASFTRLRRYGDTERRGAAGGVGHMSSL</sequence>
<feature type="region of interest" description="Disordered" evidence="1">
    <location>
        <begin position="1"/>
        <end position="53"/>
    </location>
</feature>
<dbReference type="EMBL" id="HAEA01009262">
    <property type="protein sequence ID" value="SBQ37742.1"/>
    <property type="molecule type" value="Transcribed_RNA"/>
</dbReference>
<gene>
    <name evidence="2" type="primary">Nfu_g_1_014486</name>
</gene>
<dbReference type="AlphaFoldDB" id="A0A1A8DUV5"/>
<evidence type="ECO:0000313" key="2">
    <source>
        <dbReference type="EMBL" id="SBQ37742.1"/>
    </source>
</evidence>
<name>A0A1A8DUV5_NOTKA</name>
<evidence type="ECO:0000256" key="1">
    <source>
        <dbReference type="SAM" id="MobiDB-lite"/>
    </source>
</evidence>
<feature type="compositionally biased region" description="Gly residues" evidence="1">
    <location>
        <begin position="43"/>
        <end position="53"/>
    </location>
</feature>
<reference evidence="2" key="1">
    <citation type="submission" date="2016-05" db="EMBL/GenBank/DDBJ databases">
        <authorList>
            <person name="Lavstsen T."/>
            <person name="Jespersen J.S."/>
        </authorList>
    </citation>
    <scope>NUCLEOTIDE SEQUENCE</scope>
    <source>
        <tissue evidence="2">Brain</tissue>
    </source>
</reference>
<protein>
    <submittedName>
        <fullName evidence="2">Uncharacterized protein</fullName>
    </submittedName>
</protein>
<reference evidence="2" key="2">
    <citation type="submission" date="2016-06" db="EMBL/GenBank/DDBJ databases">
        <title>The genome of a short-lived fish provides insights into sex chromosome evolution and the genetic control of aging.</title>
        <authorList>
            <person name="Reichwald K."/>
            <person name="Felder M."/>
            <person name="Petzold A."/>
            <person name="Koch P."/>
            <person name="Groth M."/>
            <person name="Platzer M."/>
        </authorList>
    </citation>
    <scope>NUCLEOTIDE SEQUENCE</scope>
    <source>
        <tissue evidence="2">Brain</tissue>
    </source>
</reference>
<organism evidence="2">
    <name type="scientific">Nothobranchius kadleci</name>
    <name type="common">African annual killifish</name>
    <dbReference type="NCBI Taxonomy" id="1051664"/>
    <lineage>
        <taxon>Eukaryota</taxon>
        <taxon>Metazoa</taxon>
        <taxon>Chordata</taxon>
        <taxon>Craniata</taxon>
        <taxon>Vertebrata</taxon>
        <taxon>Euteleostomi</taxon>
        <taxon>Actinopterygii</taxon>
        <taxon>Neopterygii</taxon>
        <taxon>Teleostei</taxon>
        <taxon>Neoteleostei</taxon>
        <taxon>Acanthomorphata</taxon>
        <taxon>Ovalentaria</taxon>
        <taxon>Atherinomorphae</taxon>
        <taxon>Cyprinodontiformes</taxon>
        <taxon>Nothobranchiidae</taxon>
        <taxon>Nothobranchius</taxon>
    </lineage>
</organism>
<proteinExistence type="predicted"/>